<protein>
    <submittedName>
        <fullName evidence="2">Uncharacterized protein</fullName>
    </submittedName>
</protein>
<dbReference type="EMBL" id="JAUJYN010000004">
    <property type="protein sequence ID" value="KAK1273104.1"/>
    <property type="molecule type" value="Genomic_DNA"/>
</dbReference>
<evidence type="ECO:0000313" key="3">
    <source>
        <dbReference type="Proteomes" id="UP001179952"/>
    </source>
</evidence>
<organism evidence="2 3">
    <name type="scientific">Acorus gramineus</name>
    <name type="common">Dwarf sweet flag</name>
    <dbReference type="NCBI Taxonomy" id="55184"/>
    <lineage>
        <taxon>Eukaryota</taxon>
        <taxon>Viridiplantae</taxon>
        <taxon>Streptophyta</taxon>
        <taxon>Embryophyta</taxon>
        <taxon>Tracheophyta</taxon>
        <taxon>Spermatophyta</taxon>
        <taxon>Magnoliopsida</taxon>
        <taxon>Liliopsida</taxon>
        <taxon>Acoraceae</taxon>
        <taxon>Acorus</taxon>
    </lineage>
</organism>
<gene>
    <name evidence="2" type="ORF">QJS04_geneDACA009781</name>
</gene>
<sequence length="459" mass="50046">MDICLDGSPDPDIRKENSSPSEQYMLNGKSFQKTNSKVDSCSGKKSCDRNKATAKSLQSTKVSMPKIQGKVLISKQKSQANVSNGESVDLSNKVFSSRREYINLECPLQKSTCTSFVASSDNSSEQCEIATSPSKEDDVVILGVTTTNADSHSTLLQVQQQDQLSNQRSFGSASTTNSNENTLEGAYAFAVTPERKVNVGSGSLELETLLNMSVNSHSLMKREPVDLQLGRCNLMESLSSPKAESSCSTSLVQQGLIMDKRLYICCRTCKNPLGLPENHFLVLCSLTSSSKAYLASLLKNGPASDCSRKVEVVISDISSVDERLFGVVAHGDGSQSSFWCEEDGCVYKMAYCPFCSVSLACLGLQILATDALNINLINKVIFYADRLELERQEASPKEKCQVILPIHKSDHGQRSSLIPIEKFAYIPQPEYGRGLSTVKTKLRLPRRDNVPGCGDCCGS</sequence>
<dbReference type="AlphaFoldDB" id="A0AAV9B8S8"/>
<keyword evidence="3" id="KW-1185">Reference proteome</keyword>
<evidence type="ECO:0000313" key="2">
    <source>
        <dbReference type="EMBL" id="KAK1273104.1"/>
    </source>
</evidence>
<feature type="region of interest" description="Disordered" evidence="1">
    <location>
        <begin position="1"/>
        <end position="24"/>
    </location>
</feature>
<reference evidence="2" key="2">
    <citation type="submission" date="2023-06" db="EMBL/GenBank/DDBJ databases">
        <authorList>
            <person name="Ma L."/>
            <person name="Liu K.-W."/>
            <person name="Li Z."/>
            <person name="Hsiao Y.-Y."/>
            <person name="Qi Y."/>
            <person name="Fu T."/>
            <person name="Tang G."/>
            <person name="Zhang D."/>
            <person name="Sun W.-H."/>
            <person name="Liu D.-K."/>
            <person name="Li Y."/>
            <person name="Chen G.-Z."/>
            <person name="Liu X.-D."/>
            <person name="Liao X.-Y."/>
            <person name="Jiang Y.-T."/>
            <person name="Yu X."/>
            <person name="Hao Y."/>
            <person name="Huang J."/>
            <person name="Zhao X.-W."/>
            <person name="Ke S."/>
            <person name="Chen Y.-Y."/>
            <person name="Wu W.-L."/>
            <person name="Hsu J.-L."/>
            <person name="Lin Y.-F."/>
            <person name="Huang M.-D."/>
            <person name="Li C.-Y."/>
            <person name="Huang L."/>
            <person name="Wang Z.-W."/>
            <person name="Zhao X."/>
            <person name="Zhong W.-Y."/>
            <person name="Peng D.-H."/>
            <person name="Ahmad S."/>
            <person name="Lan S."/>
            <person name="Zhang J.-S."/>
            <person name="Tsai W.-C."/>
            <person name="Van De Peer Y."/>
            <person name="Liu Z.-J."/>
        </authorList>
    </citation>
    <scope>NUCLEOTIDE SEQUENCE</scope>
    <source>
        <strain evidence="2">SCP</strain>
        <tissue evidence="2">Leaves</tissue>
    </source>
</reference>
<accession>A0AAV9B8S8</accession>
<name>A0AAV9B8S8_ACOGR</name>
<reference evidence="2" key="1">
    <citation type="journal article" date="2023" name="Nat. Commun.">
        <title>Diploid and tetraploid genomes of Acorus and the evolution of monocots.</title>
        <authorList>
            <person name="Ma L."/>
            <person name="Liu K.W."/>
            <person name="Li Z."/>
            <person name="Hsiao Y.Y."/>
            <person name="Qi Y."/>
            <person name="Fu T."/>
            <person name="Tang G.D."/>
            <person name="Zhang D."/>
            <person name="Sun W.H."/>
            <person name="Liu D.K."/>
            <person name="Li Y."/>
            <person name="Chen G.Z."/>
            <person name="Liu X.D."/>
            <person name="Liao X.Y."/>
            <person name="Jiang Y.T."/>
            <person name="Yu X."/>
            <person name="Hao Y."/>
            <person name="Huang J."/>
            <person name="Zhao X.W."/>
            <person name="Ke S."/>
            <person name="Chen Y.Y."/>
            <person name="Wu W.L."/>
            <person name="Hsu J.L."/>
            <person name="Lin Y.F."/>
            <person name="Huang M.D."/>
            <person name="Li C.Y."/>
            <person name="Huang L."/>
            <person name="Wang Z.W."/>
            <person name="Zhao X."/>
            <person name="Zhong W.Y."/>
            <person name="Peng D.H."/>
            <person name="Ahmad S."/>
            <person name="Lan S."/>
            <person name="Zhang J.S."/>
            <person name="Tsai W.C."/>
            <person name="Van de Peer Y."/>
            <person name="Liu Z.J."/>
        </authorList>
    </citation>
    <scope>NUCLEOTIDE SEQUENCE</scope>
    <source>
        <strain evidence="2">SCP</strain>
    </source>
</reference>
<evidence type="ECO:0000256" key="1">
    <source>
        <dbReference type="SAM" id="MobiDB-lite"/>
    </source>
</evidence>
<comment type="caution">
    <text evidence="2">The sequence shown here is derived from an EMBL/GenBank/DDBJ whole genome shotgun (WGS) entry which is preliminary data.</text>
</comment>
<proteinExistence type="predicted"/>
<dbReference type="Proteomes" id="UP001179952">
    <property type="component" value="Unassembled WGS sequence"/>
</dbReference>